<protein>
    <recommendedName>
        <fullName evidence="5">CU044_5270 family protein</fullName>
    </recommendedName>
</protein>
<dbReference type="InterPro" id="IPR047789">
    <property type="entry name" value="CU044_5270-like"/>
</dbReference>
<evidence type="ECO:0000256" key="2">
    <source>
        <dbReference type="SAM" id="Phobius"/>
    </source>
</evidence>
<dbReference type="RefSeq" id="WP_189544146.1">
    <property type="nucleotide sequence ID" value="NZ_BMTF01000008.1"/>
</dbReference>
<dbReference type="NCBIfam" id="NF038083">
    <property type="entry name" value="CU044_5270_fam"/>
    <property type="match status" value="1"/>
</dbReference>
<evidence type="ECO:0000313" key="4">
    <source>
        <dbReference type="Proteomes" id="UP000660675"/>
    </source>
</evidence>
<feature type="compositionally biased region" description="Basic and acidic residues" evidence="1">
    <location>
        <begin position="1"/>
        <end position="12"/>
    </location>
</feature>
<keyword evidence="2" id="KW-0472">Membrane</keyword>
<evidence type="ECO:0000313" key="3">
    <source>
        <dbReference type="EMBL" id="GGV84433.1"/>
    </source>
</evidence>
<comment type="caution">
    <text evidence="3">The sequence shown here is derived from an EMBL/GenBank/DDBJ whole genome shotgun (WGS) entry which is preliminary data.</text>
</comment>
<feature type="region of interest" description="Disordered" evidence="1">
    <location>
        <begin position="1"/>
        <end position="20"/>
    </location>
</feature>
<sequence length="328" mass="35287">MDEMTQLREFRADAPVPGRQALAPGRQRLTEAAASGRRVRRLRADWRVAAAGAAAAITVAAVLGTQLGDAAGPARSGPASAAGTLRLDSPAEVLNRAADALEKQPAGPEPRDDQWIYTRTVQSASQAYRNNSPRGTVTYDPDSWVPYDNSAAARNGKDSDYRTARQVYRAANTLPDDPARVLAQIRSFYPTGDTAESAPEGEAQHSFRAIGLMAEAYPVAPAALARIYRAMATIPGVRVTDHLVKDAAGREAIAITRKEDGGHEQREILLDPHDFSYAGMRFVVAEDYASTLSDGKVERQTFTFKAGQILNSEARIEAAVVDAKGEKP</sequence>
<keyword evidence="4" id="KW-1185">Reference proteome</keyword>
<dbReference type="EMBL" id="BMTF01000008">
    <property type="protein sequence ID" value="GGV84433.1"/>
    <property type="molecule type" value="Genomic_DNA"/>
</dbReference>
<dbReference type="Proteomes" id="UP000660675">
    <property type="component" value="Unassembled WGS sequence"/>
</dbReference>
<evidence type="ECO:0008006" key="5">
    <source>
        <dbReference type="Google" id="ProtNLM"/>
    </source>
</evidence>
<gene>
    <name evidence="3" type="ORF">GCM10015535_29190</name>
</gene>
<keyword evidence="2" id="KW-1133">Transmembrane helix</keyword>
<accession>A0ABQ2VY43</accession>
<reference evidence="4" key="1">
    <citation type="journal article" date="2019" name="Int. J. Syst. Evol. Microbiol.">
        <title>The Global Catalogue of Microorganisms (GCM) 10K type strain sequencing project: providing services to taxonomists for standard genome sequencing and annotation.</title>
        <authorList>
            <consortium name="The Broad Institute Genomics Platform"/>
            <consortium name="The Broad Institute Genome Sequencing Center for Infectious Disease"/>
            <person name="Wu L."/>
            <person name="Ma J."/>
        </authorList>
    </citation>
    <scope>NUCLEOTIDE SEQUENCE [LARGE SCALE GENOMIC DNA]</scope>
    <source>
        <strain evidence="4">JCM 4376</strain>
    </source>
</reference>
<proteinExistence type="predicted"/>
<organism evidence="3 4">
    <name type="scientific">Streptomyces gelaticus</name>
    <dbReference type="NCBI Taxonomy" id="285446"/>
    <lineage>
        <taxon>Bacteria</taxon>
        <taxon>Bacillati</taxon>
        <taxon>Actinomycetota</taxon>
        <taxon>Actinomycetes</taxon>
        <taxon>Kitasatosporales</taxon>
        <taxon>Streptomycetaceae</taxon>
        <taxon>Streptomyces</taxon>
    </lineage>
</organism>
<feature type="transmembrane region" description="Helical" evidence="2">
    <location>
        <begin position="46"/>
        <end position="67"/>
    </location>
</feature>
<evidence type="ECO:0000256" key="1">
    <source>
        <dbReference type="SAM" id="MobiDB-lite"/>
    </source>
</evidence>
<keyword evidence="2" id="KW-0812">Transmembrane</keyword>
<name>A0ABQ2VY43_9ACTN</name>